<dbReference type="InterPro" id="IPR031329">
    <property type="entry name" value="NEUT/ALK_ceramidase_N"/>
</dbReference>
<dbReference type="RefSeq" id="WP_219288109.1">
    <property type="nucleotide sequence ID" value="NZ_RPHB01000003.1"/>
</dbReference>
<sequence length="448" mass="50499">MNQPTLQKFLRVIAWILGVLLFLVLAIFTRVDRRPLHEMEYYHQTMAALDSASAIHSYGEAWLAGWSKVNMTPPEPVNLVGYKPRGPFTFVQDSSYVRALSIGNGENTVTLLSYELMIIHPTLYEKITNAVKSKGLPIDMLYFTATHTHSGMGGYMPGLAGRLAFGGYDQNVMELMEKKTIEAIERSLAQKDTVQLSYSAIETSGLVANRLVEGDPVDPYLRKMILERNTGEKAVFLSFAAHSTIFHSKYMRLSGDYPNYLMMELESSGFDFAFFAAGAVGSHKPLAGGNTLENVQSFSGQLKEQMTQEIHVAEFEVKPKISFYSFPLFLRKPHYRIGENVRLRPYIFNALFGNTNAHFDVLQLGDVLLISSSGEVSGVFMKEWEEYANSYGLQVILTCFNGGYIGYITPDKYYDIGHYEVKDMNWFGPYNGAFFDEIMKVIIKKASE</sequence>
<gene>
    <name evidence="3" type="ORF">EGN73_08025</name>
</gene>
<dbReference type="EMBL" id="RPHB01000003">
    <property type="protein sequence ID" value="MBW3467764.1"/>
    <property type="molecule type" value="Genomic_DNA"/>
</dbReference>
<organism evidence="3 4">
    <name type="scientific">Arthrospiribacter ruber</name>
    <dbReference type="NCBI Taxonomy" id="2487934"/>
    <lineage>
        <taxon>Bacteria</taxon>
        <taxon>Pseudomonadati</taxon>
        <taxon>Bacteroidota</taxon>
        <taxon>Cytophagia</taxon>
        <taxon>Cytophagales</taxon>
        <taxon>Cyclobacteriaceae</taxon>
        <taxon>Arthrospiribacter</taxon>
    </lineage>
</organism>
<proteinExistence type="predicted"/>
<comment type="caution">
    <text evidence="3">The sequence shown here is derived from an EMBL/GenBank/DDBJ whole genome shotgun (WGS) entry which is preliminary data.</text>
</comment>
<evidence type="ECO:0000259" key="2">
    <source>
        <dbReference type="Pfam" id="PF04734"/>
    </source>
</evidence>
<evidence type="ECO:0000256" key="1">
    <source>
        <dbReference type="SAM" id="Phobius"/>
    </source>
</evidence>
<keyword evidence="1" id="KW-0472">Membrane</keyword>
<evidence type="ECO:0000313" key="4">
    <source>
        <dbReference type="Proteomes" id="UP000727490"/>
    </source>
</evidence>
<evidence type="ECO:0000313" key="3">
    <source>
        <dbReference type="EMBL" id="MBW3467764.1"/>
    </source>
</evidence>
<keyword evidence="1" id="KW-0812">Transmembrane</keyword>
<dbReference type="Proteomes" id="UP000727490">
    <property type="component" value="Unassembled WGS sequence"/>
</dbReference>
<keyword evidence="4" id="KW-1185">Reference proteome</keyword>
<dbReference type="Pfam" id="PF04734">
    <property type="entry name" value="Ceramidase_alk"/>
    <property type="match status" value="1"/>
</dbReference>
<accession>A0A951IX74</accession>
<reference evidence="3 4" key="1">
    <citation type="journal article" date="2020" name="Syst. Appl. Microbiol.">
        <title>Arthrospiribacter ruber gen. nov., sp. nov., a novel bacterium isolated from Arthrospira cultures.</title>
        <authorList>
            <person name="Waleron M."/>
            <person name="Misztak A."/>
            <person name="Waleron M.M."/>
            <person name="Furmaniak M."/>
            <person name="Mrozik A."/>
            <person name="Waleron K."/>
        </authorList>
    </citation>
    <scope>NUCLEOTIDE SEQUENCE [LARGE SCALE GENOMIC DNA]</scope>
    <source>
        <strain evidence="3 4">DPMB0001</strain>
    </source>
</reference>
<dbReference type="AlphaFoldDB" id="A0A951IX74"/>
<keyword evidence="1" id="KW-1133">Transmembrane helix</keyword>
<name>A0A951IX74_9BACT</name>
<feature type="transmembrane region" description="Helical" evidence="1">
    <location>
        <begin position="12"/>
        <end position="31"/>
    </location>
</feature>
<protein>
    <submittedName>
        <fullName evidence="3">Alkaline ceramidase</fullName>
    </submittedName>
</protein>
<feature type="domain" description="Neutral/alkaline non-lysosomal ceramidase N-terminal" evidence="2">
    <location>
        <begin position="65"/>
        <end position="241"/>
    </location>
</feature>